<dbReference type="CDD" id="cd00592">
    <property type="entry name" value="HTH_MerR-like"/>
    <property type="match status" value="1"/>
</dbReference>
<evidence type="ECO:0000313" key="3">
    <source>
        <dbReference type="EMBL" id="QEH94666.1"/>
    </source>
</evidence>
<dbReference type="Proteomes" id="UP000323565">
    <property type="component" value="Chromosome"/>
</dbReference>
<dbReference type="InterPro" id="IPR000551">
    <property type="entry name" value="MerR-type_HTH_dom"/>
</dbReference>
<evidence type="ECO:0000313" key="4">
    <source>
        <dbReference type="Proteomes" id="UP000323565"/>
    </source>
</evidence>
<gene>
    <name evidence="3" type="ORF">FV141_08010</name>
</gene>
<accession>A0ABX5ZD36</accession>
<dbReference type="EMBL" id="CP043031">
    <property type="protein sequence ID" value="QEH94666.1"/>
    <property type="molecule type" value="Genomic_DNA"/>
</dbReference>
<dbReference type="InterPro" id="IPR009061">
    <property type="entry name" value="DNA-bd_dom_put_sf"/>
</dbReference>
<dbReference type="PANTHER" id="PTHR30204">
    <property type="entry name" value="REDOX-CYCLING DRUG-SENSING TRANSCRIPTIONAL ACTIVATOR SOXR"/>
    <property type="match status" value="1"/>
</dbReference>
<keyword evidence="4" id="KW-1185">Reference proteome</keyword>
<keyword evidence="1" id="KW-0238">DNA-binding</keyword>
<dbReference type="SUPFAM" id="SSF46955">
    <property type="entry name" value="Putative DNA-binding domain"/>
    <property type="match status" value="1"/>
</dbReference>
<dbReference type="PRINTS" id="PR00040">
    <property type="entry name" value="HTHMERR"/>
</dbReference>
<dbReference type="SMART" id="SM00422">
    <property type="entry name" value="HTH_MERR"/>
    <property type="match status" value="1"/>
</dbReference>
<dbReference type="PANTHER" id="PTHR30204:SF93">
    <property type="entry name" value="HTH MERR-TYPE DOMAIN-CONTAINING PROTEIN"/>
    <property type="match status" value="1"/>
</dbReference>
<proteinExistence type="predicted"/>
<reference evidence="3 4" key="1">
    <citation type="submission" date="2019-08" db="EMBL/GenBank/DDBJ databases">
        <title>Dermacoccus abyssi strain HZAU 226, whole genome Nanopore sequencing project.</title>
        <authorList>
            <person name="Guo A."/>
            <person name="Zhang X."/>
            <person name="Ruan Y."/>
            <person name="Liu W."/>
            <person name="Chen Q."/>
            <person name="Gu L."/>
        </authorList>
    </citation>
    <scope>NUCLEOTIDE SEQUENCE [LARGE SCALE GENOMIC DNA]</scope>
    <source>
        <strain evidence="3 4">HZAU 226</strain>
    </source>
</reference>
<feature type="domain" description="HTH merR-type" evidence="2">
    <location>
        <begin position="7"/>
        <end position="73"/>
    </location>
</feature>
<organism evidence="3 4">
    <name type="scientific">Dermacoccus abyssi</name>
    <dbReference type="NCBI Taxonomy" id="322596"/>
    <lineage>
        <taxon>Bacteria</taxon>
        <taxon>Bacillati</taxon>
        <taxon>Actinomycetota</taxon>
        <taxon>Actinomycetes</taxon>
        <taxon>Micrococcales</taxon>
        <taxon>Dermacoccaceae</taxon>
        <taxon>Dermacoccus</taxon>
    </lineage>
</organism>
<dbReference type="InterPro" id="IPR047057">
    <property type="entry name" value="MerR_fam"/>
</dbReference>
<sequence length="263" mass="28711">MPGFFLIGELAALAGVSPRAIRHDHRVGVLPEPARSPSGYRVYDCDDVDRLLALRALADVGVSLKDAAHSGRDTRDRLQVALNKAMVERAAIEVRISKLEAMLAHEHEFAAVYDQAVTAPEDAAARIGLPESLVRAERRALDLVRRRDGDGRVLAALTSAYETAARLGRVPPPAQWPHELRVLVRTAKLGPAFEVWLRFLGVSPADRTRIRQVVLDARNGTPRGADGYRSRSASYCSRRSCSRSRAEAGFAISSLPSSSSSWP</sequence>
<dbReference type="Gene3D" id="1.10.1660.10">
    <property type="match status" value="1"/>
</dbReference>
<name>A0ABX5ZD36_9MICO</name>
<protein>
    <submittedName>
        <fullName evidence="3">MerR family transcriptional regulator</fullName>
    </submittedName>
</protein>
<dbReference type="Pfam" id="PF00376">
    <property type="entry name" value="MerR"/>
    <property type="match status" value="1"/>
</dbReference>
<evidence type="ECO:0000259" key="2">
    <source>
        <dbReference type="PROSITE" id="PS50937"/>
    </source>
</evidence>
<dbReference type="PROSITE" id="PS50937">
    <property type="entry name" value="HTH_MERR_2"/>
    <property type="match status" value="1"/>
</dbReference>
<evidence type="ECO:0000256" key="1">
    <source>
        <dbReference type="ARBA" id="ARBA00023125"/>
    </source>
</evidence>